<gene>
    <name evidence="1" type="ORF">SLEP1_g9119</name>
</gene>
<dbReference type="AlphaFoldDB" id="A0AAV5I9X1"/>
<evidence type="ECO:0000313" key="1">
    <source>
        <dbReference type="EMBL" id="GKU95802.1"/>
    </source>
</evidence>
<sequence>MSRCCSHCSHNSKTCPNCGVKLVRVRLTDGLIRKGANMLGQIPVRITQMDQVRLGRDMIMPTVMPLRILF</sequence>
<name>A0AAV5I9X1_9ROSI</name>
<protein>
    <submittedName>
        <fullName evidence="1">Uncharacterized protein</fullName>
    </submittedName>
</protein>
<proteinExistence type="predicted"/>
<organism evidence="1 2">
    <name type="scientific">Rubroshorea leprosula</name>
    <dbReference type="NCBI Taxonomy" id="152421"/>
    <lineage>
        <taxon>Eukaryota</taxon>
        <taxon>Viridiplantae</taxon>
        <taxon>Streptophyta</taxon>
        <taxon>Embryophyta</taxon>
        <taxon>Tracheophyta</taxon>
        <taxon>Spermatophyta</taxon>
        <taxon>Magnoliopsida</taxon>
        <taxon>eudicotyledons</taxon>
        <taxon>Gunneridae</taxon>
        <taxon>Pentapetalae</taxon>
        <taxon>rosids</taxon>
        <taxon>malvids</taxon>
        <taxon>Malvales</taxon>
        <taxon>Dipterocarpaceae</taxon>
        <taxon>Rubroshorea</taxon>
    </lineage>
</organism>
<keyword evidence="2" id="KW-1185">Reference proteome</keyword>
<dbReference type="Proteomes" id="UP001054252">
    <property type="component" value="Unassembled WGS sequence"/>
</dbReference>
<comment type="caution">
    <text evidence="1">The sequence shown here is derived from an EMBL/GenBank/DDBJ whole genome shotgun (WGS) entry which is preliminary data.</text>
</comment>
<accession>A0AAV5I9X1</accession>
<reference evidence="1 2" key="1">
    <citation type="journal article" date="2021" name="Commun. Biol.">
        <title>The genome of Shorea leprosula (Dipterocarpaceae) highlights the ecological relevance of drought in aseasonal tropical rainforests.</title>
        <authorList>
            <person name="Ng K.K.S."/>
            <person name="Kobayashi M.J."/>
            <person name="Fawcett J.A."/>
            <person name="Hatakeyama M."/>
            <person name="Paape T."/>
            <person name="Ng C.H."/>
            <person name="Ang C.C."/>
            <person name="Tnah L.H."/>
            <person name="Lee C.T."/>
            <person name="Nishiyama T."/>
            <person name="Sese J."/>
            <person name="O'Brien M.J."/>
            <person name="Copetti D."/>
            <person name="Mohd Noor M.I."/>
            <person name="Ong R.C."/>
            <person name="Putra M."/>
            <person name="Sireger I.Z."/>
            <person name="Indrioko S."/>
            <person name="Kosugi Y."/>
            <person name="Izuno A."/>
            <person name="Isagi Y."/>
            <person name="Lee S.L."/>
            <person name="Shimizu K.K."/>
        </authorList>
    </citation>
    <scope>NUCLEOTIDE SEQUENCE [LARGE SCALE GENOMIC DNA]</scope>
    <source>
        <strain evidence="1">214</strain>
    </source>
</reference>
<dbReference type="EMBL" id="BPVZ01000009">
    <property type="protein sequence ID" value="GKU95802.1"/>
    <property type="molecule type" value="Genomic_DNA"/>
</dbReference>
<evidence type="ECO:0000313" key="2">
    <source>
        <dbReference type="Proteomes" id="UP001054252"/>
    </source>
</evidence>